<gene>
    <name evidence="1" type="ORF">Tco_1078631</name>
</gene>
<sequence length="223" mass="24624">MHDMAASGVRPTFESSYDKTSPSIMKADGVLRLVTSYAQGPPWKGVVRLRLELLQGFEQIGGDETDSVDGQSTILRVHRQTFDRLTTKKYTYRGKRADVRDRLAPWTTKSKAKADELVVDLYLGTLHLKMIPDGDRALFALEAAARTTQGGVVDGHWGVYGVGGGVFGDVSLSLSQRISQCRIDERKLASVCMCGVGEGRGYFDCLREMRNGDCRVQNKRGTD</sequence>
<reference evidence="1" key="1">
    <citation type="journal article" date="2022" name="Int. J. Mol. Sci.">
        <title>Draft Genome of Tanacetum Coccineum: Genomic Comparison of Closely Related Tanacetum-Family Plants.</title>
        <authorList>
            <person name="Yamashiro T."/>
            <person name="Shiraishi A."/>
            <person name="Nakayama K."/>
            <person name="Satake H."/>
        </authorList>
    </citation>
    <scope>NUCLEOTIDE SEQUENCE</scope>
</reference>
<organism evidence="1 2">
    <name type="scientific">Tanacetum coccineum</name>
    <dbReference type="NCBI Taxonomy" id="301880"/>
    <lineage>
        <taxon>Eukaryota</taxon>
        <taxon>Viridiplantae</taxon>
        <taxon>Streptophyta</taxon>
        <taxon>Embryophyta</taxon>
        <taxon>Tracheophyta</taxon>
        <taxon>Spermatophyta</taxon>
        <taxon>Magnoliopsida</taxon>
        <taxon>eudicotyledons</taxon>
        <taxon>Gunneridae</taxon>
        <taxon>Pentapetalae</taxon>
        <taxon>asterids</taxon>
        <taxon>campanulids</taxon>
        <taxon>Asterales</taxon>
        <taxon>Asteraceae</taxon>
        <taxon>Asteroideae</taxon>
        <taxon>Anthemideae</taxon>
        <taxon>Anthemidinae</taxon>
        <taxon>Tanacetum</taxon>
    </lineage>
</organism>
<evidence type="ECO:0000313" key="2">
    <source>
        <dbReference type="Proteomes" id="UP001151760"/>
    </source>
</evidence>
<name>A0ABQ5HQQ3_9ASTR</name>
<protein>
    <submittedName>
        <fullName evidence="1">Uncharacterized protein</fullName>
    </submittedName>
</protein>
<keyword evidence="2" id="KW-1185">Reference proteome</keyword>
<dbReference type="Proteomes" id="UP001151760">
    <property type="component" value="Unassembled WGS sequence"/>
</dbReference>
<comment type="caution">
    <text evidence="1">The sequence shown here is derived from an EMBL/GenBank/DDBJ whole genome shotgun (WGS) entry which is preliminary data.</text>
</comment>
<dbReference type="EMBL" id="BQNB010019860">
    <property type="protein sequence ID" value="GJT89786.1"/>
    <property type="molecule type" value="Genomic_DNA"/>
</dbReference>
<accession>A0ABQ5HQQ3</accession>
<evidence type="ECO:0000313" key="1">
    <source>
        <dbReference type="EMBL" id="GJT89786.1"/>
    </source>
</evidence>
<proteinExistence type="predicted"/>
<reference evidence="1" key="2">
    <citation type="submission" date="2022-01" db="EMBL/GenBank/DDBJ databases">
        <authorList>
            <person name="Yamashiro T."/>
            <person name="Shiraishi A."/>
            <person name="Satake H."/>
            <person name="Nakayama K."/>
        </authorList>
    </citation>
    <scope>NUCLEOTIDE SEQUENCE</scope>
</reference>